<reference evidence="1" key="1">
    <citation type="submission" date="2021-06" db="EMBL/GenBank/DDBJ databases">
        <authorList>
            <person name="Kallberg Y."/>
            <person name="Tangrot J."/>
            <person name="Rosling A."/>
        </authorList>
    </citation>
    <scope>NUCLEOTIDE SEQUENCE</scope>
    <source>
        <strain evidence="1">MA461A</strain>
    </source>
</reference>
<feature type="non-terminal residue" evidence="1">
    <location>
        <position position="141"/>
    </location>
</feature>
<evidence type="ECO:0000313" key="1">
    <source>
        <dbReference type="EMBL" id="CAG8816680.1"/>
    </source>
</evidence>
<gene>
    <name evidence="1" type="ORF">RPERSI_LOCUS24510</name>
</gene>
<dbReference type="Proteomes" id="UP000789920">
    <property type="component" value="Unassembled WGS sequence"/>
</dbReference>
<dbReference type="EMBL" id="CAJVQC010078886">
    <property type="protein sequence ID" value="CAG8816680.1"/>
    <property type="molecule type" value="Genomic_DNA"/>
</dbReference>
<organism evidence="1 2">
    <name type="scientific">Racocetra persica</name>
    <dbReference type="NCBI Taxonomy" id="160502"/>
    <lineage>
        <taxon>Eukaryota</taxon>
        <taxon>Fungi</taxon>
        <taxon>Fungi incertae sedis</taxon>
        <taxon>Mucoromycota</taxon>
        <taxon>Glomeromycotina</taxon>
        <taxon>Glomeromycetes</taxon>
        <taxon>Diversisporales</taxon>
        <taxon>Gigasporaceae</taxon>
        <taxon>Racocetra</taxon>
    </lineage>
</organism>
<evidence type="ECO:0000313" key="2">
    <source>
        <dbReference type="Proteomes" id="UP000789920"/>
    </source>
</evidence>
<comment type="caution">
    <text evidence="1">The sequence shown here is derived from an EMBL/GenBank/DDBJ whole genome shotgun (WGS) entry which is preliminary data.</text>
</comment>
<accession>A0ACA9RZP8</accession>
<name>A0ACA9RZP8_9GLOM</name>
<proteinExistence type="predicted"/>
<sequence length="141" mass="16067">MDTNLMIRYVDYLNDMSNDDECEVPAMIVYDLFKEHLKDSVKDKFHDSDIDLVVILAGLTSICQPLDITINKPFKDNLHKKWHLWMTKGGARKTAAGNLRHARINLSSKSVEIVDLSSKEIVDLSSKDFEIVDLSSKDVEI</sequence>
<protein>
    <submittedName>
        <fullName evidence="1">31950_t:CDS:1</fullName>
    </submittedName>
</protein>
<keyword evidence="2" id="KW-1185">Reference proteome</keyword>